<dbReference type="SUPFAM" id="SSF52172">
    <property type="entry name" value="CheY-like"/>
    <property type="match status" value="1"/>
</dbReference>
<dbReference type="CDD" id="cd17569">
    <property type="entry name" value="REC_HupR-like"/>
    <property type="match status" value="1"/>
</dbReference>
<dbReference type="SMART" id="SM00471">
    <property type="entry name" value="HDc"/>
    <property type="match status" value="1"/>
</dbReference>
<sequence length="326" mass="36759">MHDQGRVKEAVLFVDDQKSILSYTRSLFENRGLEIMTASSAKEALKLIDEHDVAVVVSDNQMPGMSGIELLTLLKERSPHTVKIMMTGRADLDTTLAAINSGEVFRFVLKPWKDTEMLRAVKDGIRRYRILQSIKREDEFILHSLAQTIELKDACTRGHCDRVATLALLIADRLGIADEVKQEIRYGSWLHDCGKIGVPEAILNAERRLTEEEFAIVKKHPEWGCDVVRKANLSRIVQDIVLSHHERYDGKGYPNGLEGDQISLEAQIVSAADICDALSTDRPYRRGLTREELIITMQDHRGKNLSPRIADTLLDIIIATGWPPQN</sequence>
<dbReference type="InterPro" id="IPR006675">
    <property type="entry name" value="HDIG_dom"/>
</dbReference>
<dbReference type="GO" id="GO:0000160">
    <property type="term" value="P:phosphorelay signal transduction system"/>
    <property type="evidence" value="ECO:0007669"/>
    <property type="project" value="InterPro"/>
</dbReference>
<proteinExistence type="predicted"/>
<dbReference type="InterPro" id="IPR001789">
    <property type="entry name" value="Sig_transdc_resp-reg_receiver"/>
</dbReference>
<dbReference type="AlphaFoldDB" id="A0A8J7IQ59"/>
<evidence type="ECO:0000313" key="4">
    <source>
        <dbReference type="EMBL" id="MBJ6725913.1"/>
    </source>
</evidence>
<gene>
    <name evidence="4" type="ORF">JFN93_14445</name>
</gene>
<comment type="caution">
    <text evidence="4">The sequence shown here is derived from an EMBL/GenBank/DDBJ whole genome shotgun (WGS) entry which is preliminary data.</text>
</comment>
<reference evidence="4" key="1">
    <citation type="submission" date="2020-12" db="EMBL/GenBank/DDBJ databases">
        <title>Geomonas sp. Red875, isolated from river sediment.</title>
        <authorList>
            <person name="Xu Z."/>
            <person name="Zhang Z."/>
            <person name="Masuda Y."/>
            <person name="Itoh H."/>
            <person name="Senoo K."/>
        </authorList>
    </citation>
    <scope>NUCLEOTIDE SEQUENCE</scope>
    <source>
        <strain evidence="4">Red875</strain>
    </source>
</reference>
<dbReference type="PROSITE" id="PS51832">
    <property type="entry name" value="HD_GYP"/>
    <property type="match status" value="1"/>
</dbReference>
<accession>A0A8J7IQ59</accession>
<evidence type="ECO:0000259" key="3">
    <source>
        <dbReference type="PROSITE" id="PS51832"/>
    </source>
</evidence>
<dbReference type="InterPro" id="IPR052020">
    <property type="entry name" value="Cyclic_di-GMP/3'3'-cGAMP_PDE"/>
</dbReference>
<feature type="domain" description="Response regulatory" evidence="2">
    <location>
        <begin position="10"/>
        <end position="125"/>
    </location>
</feature>
<feature type="modified residue" description="4-aspartylphosphate" evidence="1">
    <location>
        <position position="59"/>
    </location>
</feature>
<protein>
    <submittedName>
        <fullName evidence="4">Response regulator</fullName>
    </submittedName>
</protein>
<organism evidence="4 5">
    <name type="scientific">Geomesophilobacter sediminis</name>
    <dbReference type="NCBI Taxonomy" id="2798584"/>
    <lineage>
        <taxon>Bacteria</taxon>
        <taxon>Pseudomonadati</taxon>
        <taxon>Thermodesulfobacteriota</taxon>
        <taxon>Desulfuromonadia</taxon>
        <taxon>Geobacterales</taxon>
        <taxon>Geobacteraceae</taxon>
        <taxon>Geomesophilobacter</taxon>
    </lineage>
</organism>
<dbReference type="Proteomes" id="UP000636888">
    <property type="component" value="Unassembled WGS sequence"/>
</dbReference>
<dbReference type="InterPro" id="IPR003607">
    <property type="entry name" value="HD/PDEase_dom"/>
</dbReference>
<dbReference type="SUPFAM" id="SSF109604">
    <property type="entry name" value="HD-domain/PDEase-like"/>
    <property type="match status" value="1"/>
</dbReference>
<feature type="domain" description="HD-GYP" evidence="3">
    <location>
        <begin position="134"/>
        <end position="326"/>
    </location>
</feature>
<dbReference type="Gene3D" id="3.40.50.2300">
    <property type="match status" value="1"/>
</dbReference>
<keyword evidence="1" id="KW-0597">Phosphoprotein</keyword>
<dbReference type="InterPro" id="IPR037522">
    <property type="entry name" value="HD_GYP_dom"/>
</dbReference>
<name>A0A8J7IQ59_9BACT</name>
<dbReference type="InterPro" id="IPR011006">
    <property type="entry name" value="CheY-like_superfamily"/>
</dbReference>
<dbReference type="NCBIfam" id="TIGR00277">
    <property type="entry name" value="HDIG"/>
    <property type="match status" value="1"/>
</dbReference>
<keyword evidence="5" id="KW-1185">Reference proteome</keyword>
<dbReference type="CDD" id="cd00077">
    <property type="entry name" value="HDc"/>
    <property type="match status" value="1"/>
</dbReference>
<dbReference type="EMBL" id="JAEMHM010000011">
    <property type="protein sequence ID" value="MBJ6725913.1"/>
    <property type="molecule type" value="Genomic_DNA"/>
</dbReference>
<dbReference type="PANTHER" id="PTHR45228:SF8">
    <property type="entry name" value="TWO-COMPONENT RESPONSE REGULATOR-RELATED"/>
    <property type="match status" value="1"/>
</dbReference>
<dbReference type="SMART" id="SM00448">
    <property type="entry name" value="REC"/>
    <property type="match status" value="1"/>
</dbReference>
<dbReference type="Pfam" id="PF00072">
    <property type="entry name" value="Response_reg"/>
    <property type="match status" value="1"/>
</dbReference>
<evidence type="ECO:0000256" key="1">
    <source>
        <dbReference type="PROSITE-ProRule" id="PRU00169"/>
    </source>
</evidence>
<dbReference type="Pfam" id="PF13487">
    <property type="entry name" value="HD_5"/>
    <property type="match status" value="1"/>
</dbReference>
<dbReference type="PANTHER" id="PTHR45228">
    <property type="entry name" value="CYCLIC DI-GMP PHOSPHODIESTERASE TM_0186-RELATED"/>
    <property type="match status" value="1"/>
</dbReference>
<evidence type="ECO:0000259" key="2">
    <source>
        <dbReference type="PROSITE" id="PS50110"/>
    </source>
</evidence>
<evidence type="ECO:0000313" key="5">
    <source>
        <dbReference type="Proteomes" id="UP000636888"/>
    </source>
</evidence>
<dbReference type="Gene3D" id="1.10.3210.10">
    <property type="entry name" value="Hypothetical protein af1432"/>
    <property type="match status" value="1"/>
</dbReference>
<dbReference type="RefSeq" id="WP_199384804.1">
    <property type="nucleotide sequence ID" value="NZ_JAEMHM010000011.1"/>
</dbReference>
<dbReference type="PROSITE" id="PS50110">
    <property type="entry name" value="RESPONSE_REGULATORY"/>
    <property type="match status" value="1"/>
</dbReference>